<reference evidence="2" key="2">
    <citation type="journal article" date="2018" name="Plant J.">
        <title>The Sorghum bicolor reference genome: improved assembly, gene annotations, a transcriptome atlas, and signatures of genome organization.</title>
        <authorList>
            <person name="McCormick R.F."/>
            <person name="Truong S.K."/>
            <person name="Sreedasyam A."/>
            <person name="Jenkins J."/>
            <person name="Shu S."/>
            <person name="Sims D."/>
            <person name="Kennedy M."/>
            <person name="Amirebrahimi M."/>
            <person name="Weers B.D."/>
            <person name="McKinley B."/>
            <person name="Mattison A."/>
            <person name="Morishige D.T."/>
            <person name="Grimwood J."/>
            <person name="Schmutz J."/>
            <person name="Mullet J.E."/>
        </authorList>
    </citation>
    <scope>NUCLEOTIDE SEQUENCE [LARGE SCALE GENOMIC DNA]</scope>
    <source>
        <strain evidence="2">cv. BTx623</strain>
    </source>
</reference>
<dbReference type="Proteomes" id="UP000000768">
    <property type="component" value="Chromosome 3"/>
</dbReference>
<sequence>MWMGAFATQETIQPGSDGGSPTGCRWMFQGWPSPLCLDALTMEAGMEHSLLGRKEFKGCSSRRTARS</sequence>
<evidence type="ECO:0000313" key="2">
    <source>
        <dbReference type="Proteomes" id="UP000000768"/>
    </source>
</evidence>
<organism evidence="1 2">
    <name type="scientific">Sorghum bicolor</name>
    <name type="common">Sorghum</name>
    <name type="synonym">Sorghum vulgare</name>
    <dbReference type="NCBI Taxonomy" id="4558"/>
    <lineage>
        <taxon>Eukaryota</taxon>
        <taxon>Viridiplantae</taxon>
        <taxon>Streptophyta</taxon>
        <taxon>Embryophyta</taxon>
        <taxon>Tracheophyta</taxon>
        <taxon>Spermatophyta</taxon>
        <taxon>Magnoliopsida</taxon>
        <taxon>Liliopsida</taxon>
        <taxon>Poales</taxon>
        <taxon>Poaceae</taxon>
        <taxon>PACMAD clade</taxon>
        <taxon>Panicoideae</taxon>
        <taxon>Andropogonodae</taxon>
        <taxon>Andropogoneae</taxon>
        <taxon>Sorghinae</taxon>
        <taxon>Sorghum</taxon>
    </lineage>
</organism>
<proteinExistence type="predicted"/>
<keyword evidence="2" id="KW-1185">Reference proteome</keyword>
<reference evidence="1 2" key="1">
    <citation type="journal article" date="2009" name="Nature">
        <title>The Sorghum bicolor genome and the diversification of grasses.</title>
        <authorList>
            <person name="Paterson A.H."/>
            <person name="Bowers J.E."/>
            <person name="Bruggmann R."/>
            <person name="Dubchak I."/>
            <person name="Grimwood J."/>
            <person name="Gundlach H."/>
            <person name="Haberer G."/>
            <person name="Hellsten U."/>
            <person name="Mitros T."/>
            <person name="Poliakov A."/>
            <person name="Schmutz J."/>
            <person name="Spannagl M."/>
            <person name="Tang H."/>
            <person name="Wang X."/>
            <person name="Wicker T."/>
            <person name="Bharti A.K."/>
            <person name="Chapman J."/>
            <person name="Feltus F.A."/>
            <person name="Gowik U."/>
            <person name="Grigoriev I.V."/>
            <person name="Lyons E."/>
            <person name="Maher C.A."/>
            <person name="Martis M."/>
            <person name="Narechania A."/>
            <person name="Otillar R.P."/>
            <person name="Penning B.W."/>
            <person name="Salamov A.A."/>
            <person name="Wang Y."/>
            <person name="Zhang L."/>
            <person name="Carpita N.C."/>
            <person name="Freeling M."/>
            <person name="Gingle A.R."/>
            <person name="Hash C.T."/>
            <person name="Keller B."/>
            <person name="Klein P."/>
            <person name="Kresovich S."/>
            <person name="McCann M.C."/>
            <person name="Ming R."/>
            <person name="Peterson D.G."/>
            <person name="Mehboob-ur-Rahman"/>
            <person name="Ware D."/>
            <person name="Westhoff P."/>
            <person name="Mayer K.F."/>
            <person name="Messing J."/>
            <person name="Rokhsar D.S."/>
        </authorList>
    </citation>
    <scope>NUCLEOTIDE SEQUENCE [LARGE SCALE GENOMIC DNA]</scope>
    <source>
        <strain evidence="2">cv. BTx623</strain>
    </source>
</reference>
<dbReference type="Gramene" id="KXG31639">
    <property type="protein sequence ID" value="KXG31639"/>
    <property type="gene ID" value="SORBI_3003G033600"/>
</dbReference>
<dbReference type="InParanoid" id="A0A1B6Q145"/>
<dbReference type="AlphaFoldDB" id="A0A1B6Q145"/>
<gene>
    <name evidence="1" type="ORF">SORBI_3003G033600</name>
</gene>
<name>A0A1B6Q145_SORBI</name>
<accession>A0A1B6Q145</accession>
<dbReference type="EMBL" id="CM000762">
    <property type="protein sequence ID" value="KXG31639.1"/>
    <property type="molecule type" value="Genomic_DNA"/>
</dbReference>
<protein>
    <submittedName>
        <fullName evidence="1">Uncharacterized protein</fullName>
    </submittedName>
</protein>
<evidence type="ECO:0000313" key="1">
    <source>
        <dbReference type="EMBL" id="KXG31639.1"/>
    </source>
</evidence>